<feature type="transmembrane region" description="Helical" evidence="6">
    <location>
        <begin position="231"/>
        <end position="253"/>
    </location>
</feature>
<evidence type="ECO:0000313" key="9">
    <source>
        <dbReference type="Proteomes" id="UP001595796"/>
    </source>
</evidence>
<name>A0ABV9Z578_9HYPH</name>
<organism evidence="8 9">
    <name type="scientific">Flaviflagellibacter deserti</name>
    <dbReference type="NCBI Taxonomy" id="2267266"/>
    <lineage>
        <taxon>Bacteria</taxon>
        <taxon>Pseudomonadati</taxon>
        <taxon>Pseudomonadota</taxon>
        <taxon>Alphaproteobacteria</taxon>
        <taxon>Hyphomicrobiales</taxon>
        <taxon>Flaviflagellibacter</taxon>
    </lineage>
</organism>
<dbReference type="EMBL" id="JBHSJF010000006">
    <property type="protein sequence ID" value="MFC5068998.1"/>
    <property type="molecule type" value="Genomic_DNA"/>
</dbReference>
<dbReference type="Gene3D" id="1.10.3730.20">
    <property type="match status" value="1"/>
</dbReference>
<dbReference type="InterPro" id="IPR037185">
    <property type="entry name" value="EmrE-like"/>
</dbReference>
<keyword evidence="4 6" id="KW-1133">Transmembrane helix</keyword>
<reference evidence="9" key="1">
    <citation type="journal article" date="2019" name="Int. J. Syst. Evol. Microbiol.">
        <title>The Global Catalogue of Microorganisms (GCM) 10K type strain sequencing project: providing services to taxonomists for standard genome sequencing and annotation.</title>
        <authorList>
            <consortium name="The Broad Institute Genomics Platform"/>
            <consortium name="The Broad Institute Genome Sequencing Center for Infectious Disease"/>
            <person name="Wu L."/>
            <person name="Ma J."/>
        </authorList>
    </citation>
    <scope>NUCLEOTIDE SEQUENCE [LARGE SCALE GENOMIC DNA]</scope>
    <source>
        <strain evidence="9">CGMCC 1.16444</strain>
    </source>
</reference>
<dbReference type="Pfam" id="PF00892">
    <property type="entry name" value="EamA"/>
    <property type="match status" value="2"/>
</dbReference>
<feature type="transmembrane region" description="Helical" evidence="6">
    <location>
        <begin position="200"/>
        <end position="219"/>
    </location>
</feature>
<keyword evidence="9" id="KW-1185">Reference proteome</keyword>
<evidence type="ECO:0000256" key="2">
    <source>
        <dbReference type="ARBA" id="ARBA00022475"/>
    </source>
</evidence>
<keyword evidence="3 6" id="KW-0812">Transmembrane</keyword>
<keyword evidence="2" id="KW-1003">Cell membrane</keyword>
<dbReference type="PANTHER" id="PTHR42920:SF5">
    <property type="entry name" value="EAMA DOMAIN-CONTAINING PROTEIN"/>
    <property type="match status" value="1"/>
</dbReference>
<dbReference type="InterPro" id="IPR051258">
    <property type="entry name" value="Diverse_Substrate_Transporter"/>
</dbReference>
<gene>
    <name evidence="8" type="ORF">ACFPFW_13355</name>
</gene>
<feature type="transmembrane region" description="Helical" evidence="6">
    <location>
        <begin position="47"/>
        <end position="68"/>
    </location>
</feature>
<feature type="transmembrane region" description="Helical" evidence="6">
    <location>
        <begin position="117"/>
        <end position="135"/>
    </location>
</feature>
<dbReference type="InterPro" id="IPR000620">
    <property type="entry name" value="EamA_dom"/>
</dbReference>
<feature type="transmembrane region" description="Helical" evidence="6">
    <location>
        <begin position="15"/>
        <end position="35"/>
    </location>
</feature>
<feature type="transmembrane region" description="Helical" evidence="6">
    <location>
        <begin position="84"/>
        <end position="102"/>
    </location>
</feature>
<dbReference type="Proteomes" id="UP001595796">
    <property type="component" value="Unassembled WGS sequence"/>
</dbReference>
<accession>A0ABV9Z578</accession>
<evidence type="ECO:0000256" key="6">
    <source>
        <dbReference type="SAM" id="Phobius"/>
    </source>
</evidence>
<feature type="transmembrane region" description="Helical" evidence="6">
    <location>
        <begin position="286"/>
        <end position="305"/>
    </location>
</feature>
<evidence type="ECO:0000256" key="5">
    <source>
        <dbReference type="ARBA" id="ARBA00023136"/>
    </source>
</evidence>
<feature type="domain" description="EamA" evidence="7">
    <location>
        <begin position="170"/>
        <end position="301"/>
    </location>
</feature>
<evidence type="ECO:0000256" key="1">
    <source>
        <dbReference type="ARBA" id="ARBA00004651"/>
    </source>
</evidence>
<evidence type="ECO:0000259" key="7">
    <source>
        <dbReference type="Pfam" id="PF00892"/>
    </source>
</evidence>
<comment type="subcellular location">
    <subcellularLocation>
        <location evidence="1">Cell membrane</location>
        <topology evidence="1">Multi-pass membrane protein</topology>
    </subcellularLocation>
</comment>
<protein>
    <submittedName>
        <fullName evidence="8">DMT family transporter</fullName>
    </submittedName>
</protein>
<feature type="transmembrane region" description="Helical" evidence="6">
    <location>
        <begin position="260"/>
        <end position="280"/>
    </location>
</feature>
<evidence type="ECO:0000256" key="4">
    <source>
        <dbReference type="ARBA" id="ARBA00022989"/>
    </source>
</evidence>
<feature type="domain" description="EamA" evidence="7">
    <location>
        <begin position="16"/>
        <end position="157"/>
    </location>
</feature>
<evidence type="ECO:0000313" key="8">
    <source>
        <dbReference type="EMBL" id="MFC5068998.1"/>
    </source>
</evidence>
<keyword evidence="5 6" id="KW-0472">Membrane</keyword>
<sequence length="315" mass="33308">MTSAGTAATPASRPWVGYLFAAAGACLFATKSIIIKLAYAEGIDAETLLALRMVLSLPVYVVIGVWAVRASRGTVTPSPERSRAIFHAIFVGLLGYWVSSWADFKGLEYISAQFERLILFTYPLFVVLFGAAFFHQPVKAKALLAFVVSYAGLALIFNQDLGVLGQSALIGAAWVMAAAVAFALYQLLAKEIIFTLGPQLFTCIAMSAAAVAAIGQFLLTHELKPLSPYVMWLGVLIAVGATVLPSFFMNAALSRISAQANATISTMSPVATIALAVVVLGEGMSLIDVIGSVLVLAGVGFYTLASRERVVVSDD</sequence>
<evidence type="ECO:0000256" key="3">
    <source>
        <dbReference type="ARBA" id="ARBA00022692"/>
    </source>
</evidence>
<dbReference type="PANTHER" id="PTHR42920">
    <property type="entry name" value="OS03G0707200 PROTEIN-RELATED"/>
    <property type="match status" value="1"/>
</dbReference>
<feature type="transmembrane region" description="Helical" evidence="6">
    <location>
        <begin position="167"/>
        <end position="188"/>
    </location>
</feature>
<dbReference type="SUPFAM" id="SSF103481">
    <property type="entry name" value="Multidrug resistance efflux transporter EmrE"/>
    <property type="match status" value="2"/>
</dbReference>
<comment type="caution">
    <text evidence="8">The sequence shown here is derived from an EMBL/GenBank/DDBJ whole genome shotgun (WGS) entry which is preliminary data.</text>
</comment>
<dbReference type="RefSeq" id="WP_114956781.1">
    <property type="nucleotide sequence ID" value="NZ_JBHSJF010000006.1"/>
</dbReference>
<proteinExistence type="predicted"/>